<feature type="domain" description="PPM-type phosphatase" evidence="3">
    <location>
        <begin position="224"/>
        <end position="441"/>
    </location>
</feature>
<evidence type="ECO:0000313" key="5">
    <source>
        <dbReference type="Proteomes" id="UP000678016"/>
    </source>
</evidence>
<accession>A0ABX8CCG9</accession>
<name>A0ABX8CCG9_9ACTN</name>
<evidence type="ECO:0000256" key="2">
    <source>
        <dbReference type="SAM" id="MobiDB-lite"/>
    </source>
</evidence>
<keyword evidence="1" id="KW-0378">Hydrolase</keyword>
<organism evidence="4 5">
    <name type="scientific">Nocardiopsis akebiae</name>
    <dbReference type="NCBI Taxonomy" id="2831968"/>
    <lineage>
        <taxon>Bacteria</taxon>
        <taxon>Bacillati</taxon>
        <taxon>Actinomycetota</taxon>
        <taxon>Actinomycetes</taxon>
        <taxon>Streptosporangiales</taxon>
        <taxon>Nocardiopsidaceae</taxon>
        <taxon>Nocardiopsis</taxon>
    </lineage>
</organism>
<feature type="region of interest" description="Disordered" evidence="2">
    <location>
        <begin position="1"/>
        <end position="25"/>
    </location>
</feature>
<dbReference type="SUPFAM" id="SSF81606">
    <property type="entry name" value="PP2C-like"/>
    <property type="match status" value="1"/>
</dbReference>
<dbReference type="Proteomes" id="UP000678016">
    <property type="component" value="Chromosome"/>
</dbReference>
<dbReference type="Gene3D" id="3.60.40.10">
    <property type="entry name" value="PPM-type phosphatase domain"/>
    <property type="match status" value="1"/>
</dbReference>
<evidence type="ECO:0000259" key="3">
    <source>
        <dbReference type="SMART" id="SM00331"/>
    </source>
</evidence>
<dbReference type="InterPro" id="IPR036457">
    <property type="entry name" value="PPM-type-like_dom_sf"/>
</dbReference>
<dbReference type="InterPro" id="IPR001932">
    <property type="entry name" value="PPM-type_phosphatase-like_dom"/>
</dbReference>
<dbReference type="Pfam" id="PF07228">
    <property type="entry name" value="SpoIIE"/>
    <property type="match status" value="1"/>
</dbReference>
<keyword evidence="5" id="KW-1185">Reference proteome</keyword>
<evidence type="ECO:0000313" key="4">
    <source>
        <dbReference type="EMBL" id="QUX31274.1"/>
    </source>
</evidence>
<sequence length="452" mass="47298">MLASGTSDRAPLEDDGAGPVGGRRARAVPASAAVARLRHAARELGNILHPVRLVEQTVRFPVPEAAQTCVLFLAQPDGSVRWTAAFTSEGGRRRVGTGEGVWDRGTVDGAAWLKEVVDGARTVAEPTPGDPVEKLLLELAGHGGARGALCAVAVPGLSGAAGALLFHRTRGYFDAADTEALTEYAERVGSALSAAHMYQYQARTASTLKAALVPAPLPGVAHAVLGAAFRSAVEAERIGGDFYQVNELEEGFDFSFGDVCGKGNDAALLTGMIRQSLEALRLVEQDPRRLLELLNVLLLRTDPEKFSTMLLGLASPLPDGGLRVRAAGGGHPPPLVVGVDGTVREVSIGGLFVGAVEEAVFRETEFTLAPGETMVVFSDGVTEARNPLLGGEMLGEERLARLLSECGGMPAPAVSDRIVQVVGDWLDGGEHDDITVLTVQARATRGGVPGDR</sequence>
<dbReference type="RefSeq" id="WP_212643966.1">
    <property type="nucleotide sequence ID" value="NZ_CP074132.1"/>
</dbReference>
<dbReference type="PANTHER" id="PTHR43156:SF2">
    <property type="entry name" value="STAGE II SPORULATION PROTEIN E"/>
    <property type="match status" value="1"/>
</dbReference>
<dbReference type="PANTHER" id="PTHR43156">
    <property type="entry name" value="STAGE II SPORULATION PROTEIN E-RELATED"/>
    <property type="match status" value="1"/>
</dbReference>
<proteinExistence type="predicted"/>
<dbReference type="EMBL" id="CP074132">
    <property type="protein sequence ID" value="QUX31274.1"/>
    <property type="molecule type" value="Genomic_DNA"/>
</dbReference>
<dbReference type="InterPro" id="IPR052016">
    <property type="entry name" value="Bact_Sigma-Reg"/>
</dbReference>
<evidence type="ECO:0000256" key="1">
    <source>
        <dbReference type="ARBA" id="ARBA00022801"/>
    </source>
</evidence>
<dbReference type="SMART" id="SM00331">
    <property type="entry name" value="PP2C_SIG"/>
    <property type="match status" value="1"/>
</dbReference>
<protein>
    <submittedName>
        <fullName evidence="4">Serine/threonine-protein phosphatase</fullName>
    </submittedName>
</protein>
<reference evidence="5" key="1">
    <citation type="submission" date="2021-05" db="EMBL/GenBank/DDBJ databases">
        <title>Direct Submission.</title>
        <authorList>
            <person name="Li K."/>
            <person name="Gao J."/>
        </authorList>
    </citation>
    <scope>NUCLEOTIDE SEQUENCE [LARGE SCALE GENOMIC DNA]</scope>
    <source>
        <strain evidence="5">HDS12</strain>
    </source>
</reference>
<gene>
    <name evidence="4" type="ORF">KGD83_12740</name>
</gene>